<evidence type="ECO:0000313" key="2">
    <source>
        <dbReference type="Proteomes" id="UP000886884"/>
    </source>
</evidence>
<reference evidence="1" key="1">
    <citation type="submission" date="2020-10" db="EMBL/GenBank/DDBJ databases">
        <authorList>
            <person name="Gilroy R."/>
        </authorList>
    </citation>
    <scope>NUCLEOTIDE SEQUENCE</scope>
    <source>
        <strain evidence="1">CHK183-6373</strain>
    </source>
</reference>
<gene>
    <name evidence="1" type="ORF">IAA64_12500</name>
</gene>
<comment type="caution">
    <text evidence="1">The sequence shown here is derived from an EMBL/GenBank/DDBJ whole genome shotgun (WGS) entry which is preliminary data.</text>
</comment>
<protein>
    <submittedName>
        <fullName evidence="1">Uncharacterized protein</fullName>
    </submittedName>
</protein>
<dbReference type="EMBL" id="DVOT01000225">
    <property type="protein sequence ID" value="HIV28774.1"/>
    <property type="molecule type" value="Genomic_DNA"/>
</dbReference>
<accession>A0A9D1PAY8</accession>
<name>A0A9D1PAY8_9FIRM</name>
<evidence type="ECO:0000313" key="1">
    <source>
        <dbReference type="EMBL" id="HIV28774.1"/>
    </source>
</evidence>
<proteinExistence type="predicted"/>
<dbReference type="Proteomes" id="UP000886884">
    <property type="component" value="Unassembled WGS sequence"/>
</dbReference>
<dbReference type="AlphaFoldDB" id="A0A9D1PAY8"/>
<reference evidence="1" key="2">
    <citation type="journal article" date="2021" name="PeerJ">
        <title>Extensive microbial diversity within the chicken gut microbiome revealed by metagenomics and culture.</title>
        <authorList>
            <person name="Gilroy R."/>
            <person name="Ravi A."/>
            <person name="Getino M."/>
            <person name="Pursley I."/>
            <person name="Horton D.L."/>
            <person name="Alikhan N.F."/>
            <person name="Baker D."/>
            <person name="Gharbi K."/>
            <person name="Hall N."/>
            <person name="Watson M."/>
            <person name="Adriaenssens E.M."/>
            <person name="Foster-Nyarko E."/>
            <person name="Jarju S."/>
            <person name="Secka A."/>
            <person name="Antonio M."/>
            <person name="Oren A."/>
            <person name="Chaudhuri R.R."/>
            <person name="La Ragione R."/>
            <person name="Hildebrand F."/>
            <person name="Pallen M.J."/>
        </authorList>
    </citation>
    <scope>NUCLEOTIDE SEQUENCE</scope>
    <source>
        <strain evidence="1">CHK183-6373</strain>
    </source>
</reference>
<organism evidence="1 2">
    <name type="scientific">Candidatus Ornithocaccomicrobium faecavium</name>
    <dbReference type="NCBI Taxonomy" id="2840890"/>
    <lineage>
        <taxon>Bacteria</taxon>
        <taxon>Bacillati</taxon>
        <taxon>Bacillota</taxon>
        <taxon>Clostridia</taxon>
        <taxon>Candidatus Ornithocaccomicrobium</taxon>
    </lineage>
</organism>
<sequence length="117" mass="13841">MASKWEELMLFAQIKARPGLWLGEKSLLSLRDHLFGMQHAFRLCLHEDPMEYLSGFIEWYQGRGIGDFNGYASWWNHILYTSGNRDAEAFDEFFRVFERYLQEECATALPAPQWNQL</sequence>